<organism evidence="2">
    <name type="scientific">Arundo donax</name>
    <name type="common">Giant reed</name>
    <name type="synonym">Donax arundinaceus</name>
    <dbReference type="NCBI Taxonomy" id="35708"/>
    <lineage>
        <taxon>Eukaryota</taxon>
        <taxon>Viridiplantae</taxon>
        <taxon>Streptophyta</taxon>
        <taxon>Embryophyta</taxon>
        <taxon>Tracheophyta</taxon>
        <taxon>Spermatophyta</taxon>
        <taxon>Magnoliopsida</taxon>
        <taxon>Liliopsida</taxon>
        <taxon>Poales</taxon>
        <taxon>Poaceae</taxon>
        <taxon>PACMAD clade</taxon>
        <taxon>Arundinoideae</taxon>
        <taxon>Arundineae</taxon>
        <taxon>Arundo</taxon>
    </lineage>
</organism>
<name>A0A0A9AZP1_ARUDO</name>
<proteinExistence type="predicted"/>
<feature type="region of interest" description="Disordered" evidence="1">
    <location>
        <begin position="1"/>
        <end position="30"/>
    </location>
</feature>
<reference evidence="2" key="2">
    <citation type="journal article" date="2015" name="Data Brief">
        <title>Shoot transcriptome of the giant reed, Arundo donax.</title>
        <authorList>
            <person name="Barrero R.A."/>
            <person name="Guerrero F.D."/>
            <person name="Moolhuijzen P."/>
            <person name="Goolsby J.A."/>
            <person name="Tidwell J."/>
            <person name="Bellgard S.E."/>
            <person name="Bellgard M.I."/>
        </authorList>
    </citation>
    <scope>NUCLEOTIDE SEQUENCE</scope>
    <source>
        <tissue evidence="2">Shoot tissue taken approximately 20 cm above the soil surface</tissue>
    </source>
</reference>
<dbReference type="AlphaFoldDB" id="A0A0A9AZP1"/>
<protein>
    <submittedName>
        <fullName evidence="2">Uncharacterized protein</fullName>
    </submittedName>
</protein>
<accession>A0A0A9AZP1</accession>
<feature type="compositionally biased region" description="Basic residues" evidence="1">
    <location>
        <begin position="1"/>
        <end position="11"/>
    </location>
</feature>
<evidence type="ECO:0000313" key="2">
    <source>
        <dbReference type="EMBL" id="JAD56566.1"/>
    </source>
</evidence>
<dbReference type="EMBL" id="GBRH01241329">
    <property type="protein sequence ID" value="JAD56566.1"/>
    <property type="molecule type" value="Transcribed_RNA"/>
</dbReference>
<evidence type="ECO:0000256" key="1">
    <source>
        <dbReference type="SAM" id="MobiDB-lite"/>
    </source>
</evidence>
<sequence length="30" mass="3662">MPRKGRPHQLRPRLLPDDTEVPTIWSPRRR</sequence>
<reference evidence="2" key="1">
    <citation type="submission" date="2014-09" db="EMBL/GenBank/DDBJ databases">
        <authorList>
            <person name="Magalhaes I.L.F."/>
            <person name="Oliveira U."/>
            <person name="Santos F.R."/>
            <person name="Vidigal T.H.D.A."/>
            <person name="Brescovit A.D."/>
            <person name="Santos A.J."/>
        </authorList>
    </citation>
    <scope>NUCLEOTIDE SEQUENCE</scope>
    <source>
        <tissue evidence="2">Shoot tissue taken approximately 20 cm above the soil surface</tissue>
    </source>
</reference>